<protein>
    <recommendedName>
        <fullName evidence="1">RNA-directed DNA polymerase</fullName>
        <ecNumber evidence="1">2.7.7.49</ecNumber>
    </recommendedName>
</protein>
<dbReference type="EC" id="2.7.7.49" evidence="1"/>
<dbReference type="InterPro" id="IPR041588">
    <property type="entry name" value="Integrase_H2C2"/>
</dbReference>
<dbReference type="Gene3D" id="1.10.340.70">
    <property type="match status" value="1"/>
</dbReference>
<proteinExistence type="predicted"/>
<dbReference type="Pfam" id="PF00665">
    <property type="entry name" value="rve"/>
    <property type="match status" value="1"/>
</dbReference>
<dbReference type="InterPro" id="IPR012337">
    <property type="entry name" value="RNaseH-like_sf"/>
</dbReference>
<name>A0ABR3IG67_LOXSC</name>
<feature type="region of interest" description="Disordered" evidence="2">
    <location>
        <begin position="417"/>
        <end position="460"/>
    </location>
</feature>
<keyword evidence="5" id="KW-1185">Reference proteome</keyword>
<dbReference type="Pfam" id="PF17921">
    <property type="entry name" value="Integrase_H2C2"/>
    <property type="match status" value="1"/>
</dbReference>
<feature type="compositionally biased region" description="Polar residues" evidence="2">
    <location>
        <begin position="433"/>
        <end position="445"/>
    </location>
</feature>
<evidence type="ECO:0000313" key="4">
    <source>
        <dbReference type="EMBL" id="KAL0895253.1"/>
    </source>
</evidence>
<reference evidence="4 5" key="1">
    <citation type="submission" date="2024-06" db="EMBL/GenBank/DDBJ databases">
        <title>A chromosome-level genome assembly of beet webworm, Loxostege sticticalis.</title>
        <authorList>
            <person name="Zhang Y."/>
        </authorList>
    </citation>
    <scope>NUCLEOTIDE SEQUENCE [LARGE SCALE GENOMIC DNA]</scope>
    <source>
        <strain evidence="4">AQ026</strain>
        <tissue evidence="4">Whole body</tissue>
    </source>
</reference>
<accession>A0ABR3IG67</accession>
<dbReference type="Gene3D" id="3.30.420.10">
    <property type="entry name" value="Ribonuclease H-like superfamily/Ribonuclease H"/>
    <property type="match status" value="1"/>
</dbReference>
<dbReference type="EMBL" id="JBEUOH010000003">
    <property type="protein sequence ID" value="KAL0895253.1"/>
    <property type="molecule type" value="Genomic_DNA"/>
</dbReference>
<feature type="domain" description="Integrase catalytic" evidence="3">
    <location>
        <begin position="146"/>
        <end position="303"/>
    </location>
</feature>
<dbReference type="InterPro" id="IPR036397">
    <property type="entry name" value="RNaseH_sf"/>
</dbReference>
<sequence>MKHADFFSRNPLACINLTQNVDTWLKIEQRRDEELAKIVKRLEHGEILSEYRLRDQVLERHHSEDEPGARSWKKVIPKSYQWSIINAFHTALKHFGWEKTLAKIRETYWFPEMSSTVRRFVDNCIICKTSKGPSGAKQVQMYPIGKKPVPFDTIHIDMTGHLTKRGNKHEYVVVIIDAYTKFVTLTYATDKTANSMLRALKHLVSLFGAPRQIISDQDTAFKAEFEDFCKQHGIHQHFIAPGVSRTNGQVERLMTVVKNGLTIIRNYEKNDWKKGLDTLQLAINCTKNKTTNVSPMKALTGRQCAVPAELISLIDEEQGTVDREQLNNYMQKKIEERGTQDKARFDKGKAKVKRFEKGEIVLFRTNPRSQIGLDLKYPDAYEIWKILPNDRYQVKKITGRGRPKKVAHDQLRLAPKPGECVSDDLMSARTDETQNTQNSTGNDIETPQEPGNEFCCNQEQ</sequence>
<dbReference type="PROSITE" id="PS50994">
    <property type="entry name" value="INTEGRASE"/>
    <property type="match status" value="1"/>
</dbReference>
<evidence type="ECO:0000256" key="1">
    <source>
        <dbReference type="ARBA" id="ARBA00012493"/>
    </source>
</evidence>
<dbReference type="InterPro" id="IPR050951">
    <property type="entry name" value="Retrovirus_Pol_polyprotein"/>
</dbReference>
<evidence type="ECO:0000313" key="5">
    <source>
        <dbReference type="Proteomes" id="UP001549920"/>
    </source>
</evidence>
<organism evidence="4 5">
    <name type="scientific">Loxostege sticticalis</name>
    <name type="common">Beet webworm moth</name>
    <dbReference type="NCBI Taxonomy" id="481309"/>
    <lineage>
        <taxon>Eukaryota</taxon>
        <taxon>Metazoa</taxon>
        <taxon>Ecdysozoa</taxon>
        <taxon>Arthropoda</taxon>
        <taxon>Hexapoda</taxon>
        <taxon>Insecta</taxon>
        <taxon>Pterygota</taxon>
        <taxon>Neoptera</taxon>
        <taxon>Endopterygota</taxon>
        <taxon>Lepidoptera</taxon>
        <taxon>Glossata</taxon>
        <taxon>Ditrysia</taxon>
        <taxon>Pyraloidea</taxon>
        <taxon>Crambidae</taxon>
        <taxon>Pyraustinae</taxon>
        <taxon>Loxostege</taxon>
    </lineage>
</organism>
<dbReference type="PANTHER" id="PTHR37984">
    <property type="entry name" value="PROTEIN CBG26694"/>
    <property type="match status" value="1"/>
</dbReference>
<comment type="caution">
    <text evidence="4">The sequence shown here is derived from an EMBL/GenBank/DDBJ whole genome shotgun (WGS) entry which is preliminary data.</text>
</comment>
<evidence type="ECO:0000256" key="2">
    <source>
        <dbReference type="SAM" id="MobiDB-lite"/>
    </source>
</evidence>
<dbReference type="Proteomes" id="UP001549920">
    <property type="component" value="Unassembled WGS sequence"/>
</dbReference>
<dbReference type="PANTHER" id="PTHR37984:SF5">
    <property type="entry name" value="PROTEIN NYNRIN-LIKE"/>
    <property type="match status" value="1"/>
</dbReference>
<gene>
    <name evidence="4" type="ORF">ABMA27_011407</name>
</gene>
<dbReference type="InterPro" id="IPR001584">
    <property type="entry name" value="Integrase_cat-core"/>
</dbReference>
<dbReference type="SUPFAM" id="SSF53098">
    <property type="entry name" value="Ribonuclease H-like"/>
    <property type="match status" value="1"/>
</dbReference>
<evidence type="ECO:0000259" key="3">
    <source>
        <dbReference type="PROSITE" id="PS50994"/>
    </source>
</evidence>